<dbReference type="EMBL" id="MJAO01000010">
    <property type="protein sequence ID" value="OKB66597.1"/>
    <property type="molecule type" value="Genomic_DNA"/>
</dbReference>
<dbReference type="OrthoDB" id="6506768at2"/>
<dbReference type="InterPro" id="IPR052042">
    <property type="entry name" value="Tail_sheath_structural"/>
</dbReference>
<evidence type="ECO:0000259" key="3">
    <source>
        <dbReference type="Pfam" id="PF17482"/>
    </source>
</evidence>
<evidence type="ECO:0000259" key="2">
    <source>
        <dbReference type="Pfam" id="PF04984"/>
    </source>
</evidence>
<organism evidence="4 5">
    <name type="scientific">Serratia marcescens</name>
    <dbReference type="NCBI Taxonomy" id="615"/>
    <lineage>
        <taxon>Bacteria</taxon>
        <taxon>Pseudomonadati</taxon>
        <taxon>Pseudomonadota</taxon>
        <taxon>Gammaproteobacteria</taxon>
        <taxon>Enterobacterales</taxon>
        <taxon>Yersiniaceae</taxon>
        <taxon>Serratia</taxon>
    </lineage>
</organism>
<comment type="similarity">
    <text evidence="1">Belongs to the myoviridae tail sheath protein family.</text>
</comment>
<feature type="domain" description="Tail sheath protein C-terminal" evidence="3">
    <location>
        <begin position="247"/>
        <end position="352"/>
    </location>
</feature>
<dbReference type="InterPro" id="IPR035089">
    <property type="entry name" value="Phage_sheath_subtilisin"/>
</dbReference>
<dbReference type="AlphaFoldDB" id="A0A1Q4P0G7"/>
<feature type="domain" description="Tail sheath protein subtilisin-like" evidence="2">
    <location>
        <begin position="88"/>
        <end position="245"/>
    </location>
</feature>
<dbReference type="RefSeq" id="WP_073532267.1">
    <property type="nucleotide sequence ID" value="NZ_MJAO01000010.1"/>
</dbReference>
<evidence type="ECO:0000313" key="5">
    <source>
        <dbReference type="Proteomes" id="UP000185770"/>
    </source>
</evidence>
<dbReference type="InterPro" id="IPR020287">
    <property type="entry name" value="Tail_sheath_C"/>
</dbReference>
<accession>A0A1Q4P0G7</accession>
<reference evidence="4 5" key="1">
    <citation type="submission" date="2016-09" db="EMBL/GenBank/DDBJ databases">
        <title>Serratia marcescens MSU-97 and epiphytic antimycotic-producing bacteria.</title>
        <authorList>
            <person name="Matilla M.A."/>
        </authorList>
    </citation>
    <scope>NUCLEOTIDE SEQUENCE [LARGE SCALE GENOMIC DNA]</scope>
    <source>
        <strain evidence="4 5">MSU-97</strain>
    </source>
</reference>
<comment type="caution">
    <text evidence="4">The sequence shown here is derived from an EMBL/GenBank/DDBJ whole genome shotgun (WGS) entry which is preliminary data.</text>
</comment>
<gene>
    <name evidence="4" type="ORF">BHU62_12065</name>
</gene>
<sequence length="358" mass="38738">MTVTTSYPGVYLSEDAVSSFSVNSAATAVPAFAYDSQSAASAGDAIQVFHNWAEFIAVYPASLKDAFYTSLKLWFMHGGGKCYLVDVTKIANAVAQYDDITLIVAAGTDTTTATAIYDAFNLVVSQGYRIFGLFDGPQAKIAGTDKPDDIMKAYPASPFGAVFYPWCTLASGEAVPPSAIAAASIAQTDSARGVWKAPANQAVNGITPMFAVSDDFQGKYNQGKALNMIRTFSGQGTVVWGARTLEDSDNWRYIPVRRLFNSVERDIQKALNKLVFEPNSQPTWQRVTAAVDSYLHGLWQQGALAGNTPAEAWFVQVGKDLTMIQEEIDQGKMIIKIGLAAVRPAEFIILQFSQDIAQ</sequence>
<dbReference type="PANTHER" id="PTHR35861:SF1">
    <property type="entry name" value="PHAGE TAIL SHEATH PROTEIN"/>
    <property type="match status" value="1"/>
</dbReference>
<name>A0A1Q4P0G7_SERMA</name>
<dbReference type="Pfam" id="PF17482">
    <property type="entry name" value="Phage_sheath_1C"/>
    <property type="match status" value="1"/>
</dbReference>
<protein>
    <submittedName>
        <fullName evidence="4">Phage tail protein</fullName>
    </submittedName>
</protein>
<evidence type="ECO:0000313" key="4">
    <source>
        <dbReference type="EMBL" id="OKB66597.1"/>
    </source>
</evidence>
<dbReference type="Gene3D" id="3.40.50.11780">
    <property type="match status" value="1"/>
</dbReference>
<evidence type="ECO:0000256" key="1">
    <source>
        <dbReference type="ARBA" id="ARBA00008005"/>
    </source>
</evidence>
<dbReference type="PANTHER" id="PTHR35861">
    <property type="match status" value="1"/>
</dbReference>
<dbReference type="Proteomes" id="UP000185770">
    <property type="component" value="Unassembled WGS sequence"/>
</dbReference>
<proteinExistence type="inferred from homology"/>
<dbReference type="Pfam" id="PF04984">
    <property type="entry name" value="Phage_sheath_1"/>
    <property type="match status" value="1"/>
</dbReference>